<dbReference type="PROSITE" id="PS00678">
    <property type="entry name" value="WD_REPEATS_1"/>
    <property type="match status" value="2"/>
</dbReference>
<evidence type="ECO:0000256" key="1">
    <source>
        <dbReference type="ARBA" id="ARBA00022574"/>
    </source>
</evidence>
<evidence type="ECO:0000313" key="6">
    <source>
        <dbReference type="Ensembl" id="ENSOMYP00000067259.2"/>
    </source>
</evidence>
<organism evidence="6 7">
    <name type="scientific">Oncorhynchus mykiss</name>
    <name type="common">Rainbow trout</name>
    <name type="synonym">Salmo gairdneri</name>
    <dbReference type="NCBI Taxonomy" id="8022"/>
    <lineage>
        <taxon>Eukaryota</taxon>
        <taxon>Metazoa</taxon>
        <taxon>Chordata</taxon>
        <taxon>Craniata</taxon>
        <taxon>Vertebrata</taxon>
        <taxon>Euteleostomi</taxon>
        <taxon>Actinopterygii</taxon>
        <taxon>Neopterygii</taxon>
        <taxon>Teleostei</taxon>
        <taxon>Protacanthopterygii</taxon>
        <taxon>Salmoniformes</taxon>
        <taxon>Salmonidae</taxon>
        <taxon>Salmoninae</taxon>
        <taxon>Oncorhynchus</taxon>
    </lineage>
</organism>
<keyword evidence="4" id="KW-0812">Transmembrane</keyword>
<dbReference type="PANTHER" id="PTHR45013">
    <property type="entry name" value="NACHT DOMAIN- AND WD REPEAT-CONTAINING PROTEIN 1"/>
    <property type="match status" value="1"/>
</dbReference>
<keyword evidence="7" id="KW-1185">Reference proteome</keyword>
<reference evidence="6" key="1">
    <citation type="submission" date="2020-07" db="EMBL/GenBank/DDBJ databases">
        <title>A long reads based de novo assembly of the rainbow trout Arlee double haploid line genome.</title>
        <authorList>
            <person name="Gao G."/>
            <person name="Palti Y."/>
        </authorList>
    </citation>
    <scope>NUCLEOTIDE SEQUENCE [LARGE SCALE GENOMIC DNA]</scope>
</reference>
<evidence type="ECO:0000259" key="5">
    <source>
        <dbReference type="SMART" id="SM00382"/>
    </source>
</evidence>
<reference evidence="6" key="2">
    <citation type="submission" date="2025-08" db="UniProtKB">
        <authorList>
            <consortium name="Ensembl"/>
        </authorList>
    </citation>
    <scope>IDENTIFICATION</scope>
</reference>
<sequence>MQLLRTAAVQAEKDGDITVEQKHQFFKSGWLLQELSHHMALSAGKCSGVFRGREGLLGKICLAMWEHTNTRHTPLVVHGPPGVGKTTLLCKLAQEMRGLLDPRAVVVLRLLGTSAESSDLGRVLQSVCFQICSVFSLSPPTPITAHTSEDLVRFFHGLLAEVSERGDTLLLILDSLDQLSSATQGQKLHWLPKDIPPNVHLVVSTADTGSPVLANLRRTVEVPGNFFEVEPLSCDQGREIMNAYMREVQRSLTPEQCEVVLCSFQLSGNPLHLKLLLDMARRWASYTPVTDLAPSSSAQEVMSQLLQALEERHGKQLVGAALGYIVSARGSLSEAELRDILSLDDNVLAEVYQYWLPPNHSLIRLPPLLWVRLRHDLGELLVEGQANGVTVLLTETVRERYQRSEQQADRHRVLAEYFLGSWSQGRFKAVLLPPLTTTLDADRKVPPQPLWFAEGVANVKKLQELPYHLLHAGLWEELRQEVIGSSEWLYCKTLTCGVASVIEDLTLCTKLMDCPETQLIRDTFILLNLLFTLSHQLSHSVLARLHSFAEMYPSLIGRLCCQCHDWLSCCPDPILVPKCTFLQPPGGALKTTLAGFQKGVTALDICPERGILLAGSEDGKVIAWDLNDLEVIQTLVGHTGEAKVLSVRVIDSGTHCLSLAADGSLRKWSLLSGRQLYCTQEAVSINSLPSTTHIHILSSVTLLLYLQGKVWHLNTTELLFQVKDTGVSIILGFLNGMVVSLSDGGLVTFSHPSAEDKTAQIHLEKSSHSLTLTVSSTVQGRQSQWTLRQTVTELPVCATFLSASDDERILLAGCERTLVLFHRESDCVQSFLDLHHEDTVLCACVSSDSRVVISGSEDQTIRVWSMTTGNLLDCFLGMDAPVTTLALNEGTVVSASSSAYYLKLWHLPSPNNPQQRPNCCIPAGCPQVALTKDGDTVYYVRNVGQKEVITWNCHTGSSTDTMAVSAEVCCLELAQNKKLLFCGLTTGTVLIYPLAFPKETLCIPPPETLPTVRCMAIGGQEKHMAVAYEDSVCLFEITARDSFPSVEGPSARFALSLLHSPVSSMALLPDCRLLYGTACGEVTMYDFKSASTATLDGHRSRVNCVTTSNWGTHALVGSEDAVQRLWGLTPLVLDHTMEYKGFLFEGVLCAAFSGSDKHVFTGSQDRTIKVWDVASVFLFYFTFLLFVQYVYAPVTKMLTYRNGFVAISQLGYVIKEGFRCPDGVCPEYNPLRNVNAHYRVTSRQKSADSPHSVITEIPEYNPAQFNFMALMLKSKPSHSCQLL</sequence>
<dbReference type="Gene3D" id="3.40.50.300">
    <property type="entry name" value="P-loop containing nucleotide triphosphate hydrolases"/>
    <property type="match status" value="1"/>
</dbReference>
<dbReference type="SUPFAM" id="SSF50998">
    <property type="entry name" value="Quinoprotein alcohol dehydrogenase-like"/>
    <property type="match status" value="1"/>
</dbReference>
<dbReference type="SMART" id="SM00382">
    <property type="entry name" value="AAA"/>
    <property type="match status" value="1"/>
</dbReference>
<keyword evidence="4" id="KW-0472">Membrane</keyword>
<dbReference type="SMART" id="SM00320">
    <property type="entry name" value="WD40"/>
    <property type="match status" value="9"/>
</dbReference>
<dbReference type="InterPro" id="IPR019775">
    <property type="entry name" value="WD40_repeat_CS"/>
</dbReference>
<dbReference type="InterPro" id="IPR057588">
    <property type="entry name" value="NWD1/2-like_WH"/>
</dbReference>
<protein>
    <submittedName>
        <fullName evidence="6">NACHT and WD repeat domain containing 1</fullName>
    </submittedName>
</protein>
<dbReference type="Gene3D" id="1.25.40.370">
    <property type="match status" value="1"/>
</dbReference>
<keyword evidence="2" id="KW-0677">Repeat</keyword>
<dbReference type="Proteomes" id="UP000694395">
    <property type="component" value="Chromosome 5"/>
</dbReference>
<dbReference type="Pfam" id="PF00400">
    <property type="entry name" value="WD40"/>
    <property type="match status" value="5"/>
</dbReference>
<dbReference type="PROSITE" id="PS50294">
    <property type="entry name" value="WD_REPEATS_REGION"/>
    <property type="match status" value="2"/>
</dbReference>
<dbReference type="InterPro" id="IPR007111">
    <property type="entry name" value="NACHT_NTPase"/>
</dbReference>
<dbReference type="InterPro" id="IPR015943">
    <property type="entry name" value="WD40/YVTN_repeat-like_dom_sf"/>
</dbReference>
<feature type="repeat" description="WD" evidence="3">
    <location>
        <begin position="833"/>
        <end position="874"/>
    </location>
</feature>
<dbReference type="Gene3D" id="2.130.10.10">
    <property type="entry name" value="YVTN repeat-like/Quinoprotein amine dehydrogenase"/>
    <property type="match status" value="4"/>
</dbReference>
<feature type="domain" description="AAA+ ATPase" evidence="5">
    <location>
        <begin position="71"/>
        <end position="227"/>
    </location>
</feature>
<proteinExistence type="predicted"/>
<feature type="repeat" description="WD" evidence="3">
    <location>
        <begin position="1095"/>
        <end position="1128"/>
    </location>
</feature>
<dbReference type="Pfam" id="PF05729">
    <property type="entry name" value="NACHT"/>
    <property type="match status" value="1"/>
</dbReference>
<dbReference type="PANTHER" id="PTHR45013:SF1">
    <property type="entry name" value="NACHT DOMAIN- AND WD REPEAT-CONTAINING PROTEIN 1"/>
    <property type="match status" value="1"/>
</dbReference>
<evidence type="ECO:0000313" key="7">
    <source>
        <dbReference type="Proteomes" id="UP000694395"/>
    </source>
</evidence>
<keyword evidence="4" id="KW-1133">Transmembrane helix</keyword>
<dbReference type="InterPro" id="IPR027417">
    <property type="entry name" value="P-loop_NTPase"/>
</dbReference>
<dbReference type="SUPFAM" id="SSF52540">
    <property type="entry name" value="P-loop containing nucleoside triphosphate hydrolases"/>
    <property type="match status" value="1"/>
</dbReference>
<dbReference type="Ensembl" id="ENSOMYT00000073259.2">
    <property type="protein sequence ID" value="ENSOMYP00000067259.2"/>
    <property type="gene ID" value="ENSOMYG00000031170.2"/>
</dbReference>
<dbReference type="InterPro" id="IPR020472">
    <property type="entry name" value="WD40_PAC1"/>
</dbReference>
<name>A0A8C7SMN2_ONCMY</name>
<feature type="repeat" description="WD" evidence="3">
    <location>
        <begin position="1147"/>
        <end position="1175"/>
    </location>
</feature>
<evidence type="ECO:0000256" key="3">
    <source>
        <dbReference type="PROSITE-ProRule" id="PRU00221"/>
    </source>
</evidence>
<accession>A0A8C7SMN2</accession>
<keyword evidence="1 3" id="KW-0853">WD repeat</keyword>
<feature type="repeat" description="WD" evidence="3">
    <location>
        <begin position="593"/>
        <end position="634"/>
    </location>
</feature>
<dbReference type="InterPro" id="IPR001680">
    <property type="entry name" value="WD40_rpt"/>
</dbReference>
<feature type="transmembrane region" description="Helical" evidence="4">
    <location>
        <begin position="1170"/>
        <end position="1191"/>
    </location>
</feature>
<dbReference type="GeneTree" id="ENSGT00940000166794"/>
<dbReference type="PRINTS" id="PR00320">
    <property type="entry name" value="GPROTEINBRPT"/>
</dbReference>
<dbReference type="InterPro" id="IPR003593">
    <property type="entry name" value="AAA+_ATPase"/>
</dbReference>
<dbReference type="Pfam" id="PF25469">
    <property type="entry name" value="WHD_NWD1"/>
    <property type="match status" value="1"/>
</dbReference>
<evidence type="ECO:0000256" key="2">
    <source>
        <dbReference type="ARBA" id="ARBA00022737"/>
    </source>
</evidence>
<reference evidence="6" key="3">
    <citation type="submission" date="2025-09" db="UniProtKB">
        <authorList>
            <consortium name="Ensembl"/>
        </authorList>
    </citation>
    <scope>IDENTIFICATION</scope>
</reference>
<dbReference type="PROSITE" id="PS50082">
    <property type="entry name" value="WD_REPEATS_2"/>
    <property type="match status" value="4"/>
</dbReference>
<dbReference type="InterPro" id="IPR011047">
    <property type="entry name" value="Quinoprotein_ADH-like_sf"/>
</dbReference>
<evidence type="ECO:0000256" key="4">
    <source>
        <dbReference type="SAM" id="Phobius"/>
    </source>
</evidence>
<dbReference type="InterPro" id="IPR043365">
    <property type="entry name" value="NWD1"/>
</dbReference>
<dbReference type="SUPFAM" id="SSF50993">
    <property type="entry name" value="Peptidase/esterase 'gauge' domain"/>
    <property type="match status" value="1"/>
</dbReference>